<accession>A0ABX1GW84</accession>
<organism evidence="1 2">
    <name type="scientific">Streptomyces physcomitrii</name>
    <dbReference type="NCBI Taxonomy" id="2724184"/>
    <lineage>
        <taxon>Bacteria</taxon>
        <taxon>Bacillati</taxon>
        <taxon>Actinomycetota</taxon>
        <taxon>Actinomycetes</taxon>
        <taxon>Kitasatosporales</taxon>
        <taxon>Streptomycetaceae</taxon>
        <taxon>Streptomyces</taxon>
    </lineage>
</organism>
<reference evidence="1 2" key="1">
    <citation type="submission" date="2020-04" db="EMBL/GenBank/DDBJ databases">
        <title>Phylogenetic Diversity and Antibacterial Activity against Ralstonia solanacearum of Endophytic Actinomycete Isolated from Moss.</title>
        <authorList>
            <person name="Zhuang X."/>
        </authorList>
    </citation>
    <scope>NUCLEOTIDE SEQUENCE [LARGE SCALE GENOMIC DNA]</scope>
    <source>
        <strain evidence="1 2">LD120</strain>
    </source>
</reference>
<sequence>MRMLLMAQMDTEKASGAVASGSLPEIMQATMDRLKPEAAYFVALQGKRTALMFFDLEQTSDIPSIAEPLFDRLGAQLTLVPAMDFDDVGSGLGRLG</sequence>
<proteinExistence type="predicted"/>
<evidence type="ECO:0000313" key="1">
    <source>
        <dbReference type="EMBL" id="NKI40355.1"/>
    </source>
</evidence>
<evidence type="ECO:0008006" key="3">
    <source>
        <dbReference type="Google" id="ProtNLM"/>
    </source>
</evidence>
<evidence type="ECO:0000313" key="2">
    <source>
        <dbReference type="Proteomes" id="UP000772196"/>
    </source>
</evidence>
<dbReference type="Proteomes" id="UP000772196">
    <property type="component" value="Unassembled WGS sequence"/>
</dbReference>
<dbReference type="EMBL" id="JAAWWP010000002">
    <property type="protein sequence ID" value="NKI40355.1"/>
    <property type="molecule type" value="Genomic_DNA"/>
</dbReference>
<keyword evidence="2" id="KW-1185">Reference proteome</keyword>
<gene>
    <name evidence="1" type="ORF">HFV08_03635</name>
</gene>
<comment type="caution">
    <text evidence="1">The sequence shown here is derived from an EMBL/GenBank/DDBJ whole genome shotgun (WGS) entry which is preliminary data.</text>
</comment>
<name>A0ABX1GW84_9ACTN</name>
<dbReference type="RefSeq" id="WP_168535815.1">
    <property type="nucleotide sequence ID" value="NZ_JAAWWP010000002.1"/>
</dbReference>
<protein>
    <recommendedName>
        <fullName evidence="3">Muconolactone isomerase domain-containing protein</fullName>
    </recommendedName>
</protein>